<evidence type="ECO:0000313" key="1">
    <source>
        <dbReference type="EMBL" id="MCI04312.1"/>
    </source>
</evidence>
<evidence type="ECO:0008006" key="3">
    <source>
        <dbReference type="Google" id="ProtNLM"/>
    </source>
</evidence>
<organism evidence="1 2">
    <name type="scientific">Trifolium medium</name>
    <dbReference type="NCBI Taxonomy" id="97028"/>
    <lineage>
        <taxon>Eukaryota</taxon>
        <taxon>Viridiplantae</taxon>
        <taxon>Streptophyta</taxon>
        <taxon>Embryophyta</taxon>
        <taxon>Tracheophyta</taxon>
        <taxon>Spermatophyta</taxon>
        <taxon>Magnoliopsida</taxon>
        <taxon>eudicotyledons</taxon>
        <taxon>Gunneridae</taxon>
        <taxon>Pentapetalae</taxon>
        <taxon>rosids</taxon>
        <taxon>fabids</taxon>
        <taxon>Fabales</taxon>
        <taxon>Fabaceae</taxon>
        <taxon>Papilionoideae</taxon>
        <taxon>50 kb inversion clade</taxon>
        <taxon>NPAAA clade</taxon>
        <taxon>Hologalegina</taxon>
        <taxon>IRL clade</taxon>
        <taxon>Trifolieae</taxon>
        <taxon>Trifolium</taxon>
    </lineage>
</organism>
<dbReference type="PANTHER" id="PTHR33223">
    <property type="entry name" value="CCHC-TYPE DOMAIN-CONTAINING PROTEIN"/>
    <property type="match status" value="1"/>
</dbReference>
<dbReference type="AlphaFoldDB" id="A0A392NXX3"/>
<name>A0A392NXX3_9FABA</name>
<reference evidence="1 2" key="1">
    <citation type="journal article" date="2018" name="Front. Plant Sci.">
        <title>Red Clover (Trifolium pratense) and Zigzag Clover (T. medium) - A Picture of Genomic Similarities and Differences.</title>
        <authorList>
            <person name="Dluhosova J."/>
            <person name="Istvanek J."/>
            <person name="Nedelnik J."/>
            <person name="Repkova J."/>
        </authorList>
    </citation>
    <scope>NUCLEOTIDE SEQUENCE [LARGE SCALE GENOMIC DNA]</scope>
    <source>
        <strain evidence="2">cv. 10/8</strain>
        <tissue evidence="1">Leaf</tissue>
    </source>
</reference>
<dbReference type="PANTHER" id="PTHR33223:SF11">
    <property type="entry name" value="ELEMENT PROTEIN, PUTATIVE-RELATED"/>
    <property type="match status" value="1"/>
</dbReference>
<sequence>MPSTRATEDELEQPINKIERFLHIRRLIEQIRAQMALANNDNRPLKDFAVPSQDEPHSSIVNPAIQANNFELKPSLQQIVQQNQFFGSPTEDPNLHFSVFVQFADTLKSNGVDPEAIRLRLFPFSLRDRARAWLQSLPSNSITTWN</sequence>
<keyword evidence="2" id="KW-1185">Reference proteome</keyword>
<dbReference type="EMBL" id="LXQA010054971">
    <property type="protein sequence ID" value="MCI04312.1"/>
    <property type="molecule type" value="Genomic_DNA"/>
</dbReference>
<gene>
    <name evidence="1" type="ORF">A2U01_0025359</name>
</gene>
<comment type="caution">
    <text evidence="1">The sequence shown here is derived from an EMBL/GenBank/DDBJ whole genome shotgun (WGS) entry which is preliminary data.</text>
</comment>
<evidence type="ECO:0000313" key="2">
    <source>
        <dbReference type="Proteomes" id="UP000265520"/>
    </source>
</evidence>
<accession>A0A392NXX3</accession>
<proteinExistence type="predicted"/>
<protein>
    <recommendedName>
        <fullName evidence="3">Retrotransposon gag domain-containing protein</fullName>
    </recommendedName>
</protein>
<dbReference type="Proteomes" id="UP000265520">
    <property type="component" value="Unassembled WGS sequence"/>
</dbReference>